<protein>
    <submittedName>
        <fullName evidence="1">Uncharacterized protein</fullName>
    </submittedName>
</protein>
<accession>A0A0L8HEF1</accession>
<dbReference type="AlphaFoldDB" id="A0A0L8HEF1"/>
<proteinExistence type="predicted"/>
<sequence length="108" mass="12931">MVREYCLSVQRPFSNMVNNVCVCWINMDQVLQCTQDLNYVKNSSNWMIPFSMLHHYPNQERVSHTTHKPLSPLKSILSLFSFLWSLVKRISIYFWNLPFLHFTTMMLL</sequence>
<organism evidence="1">
    <name type="scientific">Octopus bimaculoides</name>
    <name type="common">California two-spotted octopus</name>
    <dbReference type="NCBI Taxonomy" id="37653"/>
    <lineage>
        <taxon>Eukaryota</taxon>
        <taxon>Metazoa</taxon>
        <taxon>Spiralia</taxon>
        <taxon>Lophotrochozoa</taxon>
        <taxon>Mollusca</taxon>
        <taxon>Cephalopoda</taxon>
        <taxon>Coleoidea</taxon>
        <taxon>Octopodiformes</taxon>
        <taxon>Octopoda</taxon>
        <taxon>Incirrata</taxon>
        <taxon>Octopodidae</taxon>
        <taxon>Octopus</taxon>
    </lineage>
</organism>
<reference evidence="1" key="1">
    <citation type="submission" date="2015-07" db="EMBL/GenBank/DDBJ databases">
        <title>MeaNS - Measles Nucleotide Surveillance Program.</title>
        <authorList>
            <person name="Tran T."/>
            <person name="Druce J."/>
        </authorList>
    </citation>
    <scope>NUCLEOTIDE SEQUENCE</scope>
    <source>
        <strain evidence="1">UCB-OBI-ISO-001</strain>
        <tissue evidence="1">Gonad</tissue>
    </source>
</reference>
<name>A0A0L8HEF1_OCTBM</name>
<dbReference type="EMBL" id="KQ418483">
    <property type="protein sequence ID" value="KOF87150.1"/>
    <property type="molecule type" value="Genomic_DNA"/>
</dbReference>
<gene>
    <name evidence="1" type="ORF">OCBIM_22017324mg</name>
</gene>
<evidence type="ECO:0000313" key="1">
    <source>
        <dbReference type="EMBL" id="KOF87150.1"/>
    </source>
</evidence>